<comment type="caution">
    <text evidence="1">The sequence shown here is derived from an EMBL/GenBank/DDBJ whole genome shotgun (WGS) entry which is preliminary data.</text>
</comment>
<accession>A0AAN6RCG9</accession>
<dbReference type="AlphaFoldDB" id="A0AAN6RCG9"/>
<sequence length="85" mass="9512">MEGSLLSTIAEWNMGEDWSMEDRPADLSVPEHYTEEQRRVVEGPMFDLLRRLAISEMTSYAADHALIDFMDPVPPPSTPSAGTTN</sequence>
<reference evidence="1 2" key="1">
    <citation type="submission" date="2021-02" db="EMBL/GenBank/DDBJ databases">
        <title>Genome assembly of Pseudopithomyces chartarum.</title>
        <authorList>
            <person name="Jauregui R."/>
            <person name="Singh J."/>
            <person name="Voisey C."/>
        </authorList>
    </citation>
    <scope>NUCLEOTIDE SEQUENCE [LARGE SCALE GENOMIC DNA]</scope>
    <source>
        <strain evidence="1 2">AGR01</strain>
    </source>
</reference>
<evidence type="ECO:0000313" key="2">
    <source>
        <dbReference type="Proteomes" id="UP001280581"/>
    </source>
</evidence>
<dbReference type="EMBL" id="WVTA01000021">
    <property type="protein sequence ID" value="KAK3196977.1"/>
    <property type="molecule type" value="Genomic_DNA"/>
</dbReference>
<dbReference type="Proteomes" id="UP001280581">
    <property type="component" value="Unassembled WGS sequence"/>
</dbReference>
<proteinExistence type="predicted"/>
<organism evidence="1 2">
    <name type="scientific">Pseudopithomyces chartarum</name>
    <dbReference type="NCBI Taxonomy" id="1892770"/>
    <lineage>
        <taxon>Eukaryota</taxon>
        <taxon>Fungi</taxon>
        <taxon>Dikarya</taxon>
        <taxon>Ascomycota</taxon>
        <taxon>Pezizomycotina</taxon>
        <taxon>Dothideomycetes</taxon>
        <taxon>Pleosporomycetidae</taxon>
        <taxon>Pleosporales</taxon>
        <taxon>Massarineae</taxon>
        <taxon>Didymosphaeriaceae</taxon>
        <taxon>Pseudopithomyces</taxon>
    </lineage>
</organism>
<keyword evidence="2" id="KW-1185">Reference proteome</keyword>
<gene>
    <name evidence="1" type="ORF">GRF29_1536g152781</name>
</gene>
<protein>
    <submittedName>
        <fullName evidence="1">Uncharacterized protein</fullName>
    </submittedName>
</protein>
<evidence type="ECO:0000313" key="1">
    <source>
        <dbReference type="EMBL" id="KAK3196977.1"/>
    </source>
</evidence>
<name>A0AAN6RCG9_9PLEO</name>